<dbReference type="SUPFAM" id="SSF52047">
    <property type="entry name" value="RNI-like"/>
    <property type="match status" value="1"/>
</dbReference>
<reference evidence="1 2" key="1">
    <citation type="submission" date="2015-12" db="EMBL/GenBank/DDBJ databases">
        <title>Dictyostelia acquired genes for synthesis and detection of signals that induce cell-type specialization by lateral gene transfer from prokaryotes.</title>
        <authorList>
            <person name="Gloeckner G."/>
            <person name="Schaap P."/>
        </authorList>
    </citation>
    <scope>NUCLEOTIDE SEQUENCE [LARGE SCALE GENOMIC DNA]</scope>
    <source>
        <strain evidence="1 2">TK</strain>
    </source>
</reference>
<evidence type="ECO:0000313" key="2">
    <source>
        <dbReference type="Proteomes" id="UP000076078"/>
    </source>
</evidence>
<dbReference type="InParanoid" id="A0A152A6R6"/>
<dbReference type="Proteomes" id="UP000076078">
    <property type="component" value="Unassembled WGS sequence"/>
</dbReference>
<organism evidence="1 2">
    <name type="scientific">Tieghemostelium lacteum</name>
    <name type="common">Slime mold</name>
    <name type="synonym">Dictyostelium lacteum</name>
    <dbReference type="NCBI Taxonomy" id="361077"/>
    <lineage>
        <taxon>Eukaryota</taxon>
        <taxon>Amoebozoa</taxon>
        <taxon>Evosea</taxon>
        <taxon>Eumycetozoa</taxon>
        <taxon>Dictyostelia</taxon>
        <taxon>Dictyosteliales</taxon>
        <taxon>Raperosteliaceae</taxon>
        <taxon>Tieghemostelium</taxon>
    </lineage>
</organism>
<gene>
    <name evidence="1" type="ORF">DLAC_00719</name>
</gene>
<accession>A0A152A6R6</accession>
<protein>
    <submittedName>
        <fullName evidence="1">Uncharacterized protein</fullName>
    </submittedName>
</protein>
<sequence length="452" mass="52034">MTGFFQCILNYCDRANISPRITTVSQNLDFGIGDKLYKKFCNSIVSIVWDPYLISFDVQSLTNLEKLDIVFNDQYDKTEISLSLPNLKRLSIGFHEETIELPKIINSSLETLDIYSRNIHFDYLYPWKHSLKELIYRSSNDIPVETYRLIIGELKSLQTLVIPFLRETSLNETIELLSSVHNSLSTIELSNPLAQLKLNKSAELVDYLNKSKTIKSFTIYAIFLCTNGLKIINQTLESLIVQTKGRAILDLHQLWVCKSSLTTLQIEMANHDNIESIFHYHIGSLKKVTFNRGTTKHLLVIKRMILENIPTLNTLGLFSYDEDSIKKLVNPLSSNRYISNLNLSTLTGKILIEILQNCVNIVNIYIEYLFSFDLKKFSKITSVSVKHLHSLVSLNTWNSTSYSKEKTHDYLIQTFKNNINLHTLKFSNYNIYSSPQLDKILLSISPNFLECN</sequence>
<comment type="caution">
    <text evidence="1">The sequence shown here is derived from an EMBL/GenBank/DDBJ whole genome shotgun (WGS) entry which is preliminary data.</text>
</comment>
<name>A0A152A6R6_TIELA</name>
<evidence type="ECO:0000313" key="1">
    <source>
        <dbReference type="EMBL" id="KYR01929.1"/>
    </source>
</evidence>
<dbReference type="AlphaFoldDB" id="A0A152A6R6"/>
<dbReference type="EMBL" id="LODT01000004">
    <property type="protein sequence ID" value="KYR01929.1"/>
    <property type="molecule type" value="Genomic_DNA"/>
</dbReference>
<proteinExistence type="predicted"/>
<keyword evidence="2" id="KW-1185">Reference proteome</keyword>